<keyword evidence="1" id="KW-1133">Transmembrane helix</keyword>
<feature type="transmembrane region" description="Helical" evidence="1">
    <location>
        <begin position="63"/>
        <end position="80"/>
    </location>
</feature>
<dbReference type="PATRIC" id="fig|869719.3.peg.3401"/>
<keyword evidence="3" id="KW-1185">Reference proteome</keyword>
<accession>A0A147I8L4</accession>
<dbReference type="RefSeq" id="WP_153002567.1">
    <property type="nucleotide sequence ID" value="NZ_LDTB01000008.1"/>
</dbReference>
<dbReference type="AlphaFoldDB" id="A0A147I8L4"/>
<gene>
    <name evidence="2" type="ORF">NS334_03430</name>
</gene>
<dbReference type="Proteomes" id="UP000074310">
    <property type="component" value="Unassembled WGS sequence"/>
</dbReference>
<dbReference type="OrthoDB" id="7584252at2"/>
<organism evidence="2 3">
    <name type="scientific">Sphingomonas endophytica</name>
    <dbReference type="NCBI Taxonomy" id="869719"/>
    <lineage>
        <taxon>Bacteria</taxon>
        <taxon>Pseudomonadati</taxon>
        <taxon>Pseudomonadota</taxon>
        <taxon>Alphaproteobacteria</taxon>
        <taxon>Sphingomonadales</taxon>
        <taxon>Sphingomonadaceae</taxon>
        <taxon>Sphingomonas</taxon>
    </lineage>
</organism>
<dbReference type="EMBL" id="LDTB01000008">
    <property type="protein sequence ID" value="KTT75391.1"/>
    <property type="molecule type" value="Genomic_DNA"/>
</dbReference>
<reference evidence="2 3" key="1">
    <citation type="journal article" date="2016" name="Front. Microbiol.">
        <title>Genomic Resource of Rice Seed Associated Bacteria.</title>
        <authorList>
            <person name="Midha S."/>
            <person name="Bansal K."/>
            <person name="Sharma S."/>
            <person name="Kumar N."/>
            <person name="Patil P.P."/>
            <person name="Chaudhry V."/>
            <person name="Patil P.B."/>
        </authorList>
    </citation>
    <scope>NUCLEOTIDE SEQUENCE [LARGE SCALE GENOMIC DNA]</scope>
    <source>
        <strain evidence="2 3">NS334</strain>
    </source>
</reference>
<name>A0A147I8L4_9SPHN</name>
<evidence type="ECO:0008006" key="4">
    <source>
        <dbReference type="Google" id="ProtNLM"/>
    </source>
</evidence>
<comment type="caution">
    <text evidence="2">The sequence shown here is derived from an EMBL/GenBank/DDBJ whole genome shotgun (WGS) entry which is preliminary data.</text>
</comment>
<protein>
    <recommendedName>
        <fullName evidence="4">DoxX family protein</fullName>
    </recommendedName>
</protein>
<evidence type="ECO:0000313" key="3">
    <source>
        <dbReference type="Proteomes" id="UP000074310"/>
    </source>
</evidence>
<proteinExistence type="predicted"/>
<keyword evidence="1" id="KW-0812">Transmembrane</keyword>
<evidence type="ECO:0000256" key="1">
    <source>
        <dbReference type="SAM" id="Phobius"/>
    </source>
</evidence>
<feature type="transmembrane region" description="Helical" evidence="1">
    <location>
        <begin position="92"/>
        <end position="110"/>
    </location>
</feature>
<keyword evidence="1" id="KW-0472">Membrane</keyword>
<sequence length="121" mass="12981">MALGLYAVCFAGGAFNHARDFLGHGPRPYAAAPLPLEVFWSALLPLDVAVVILLCCGRRRAGLLLAAAIMVVDVAANSYAVRTYGWDFSTALQLQSLFLGFVLGSLPFLWSRGLGRPSRKA</sequence>
<feature type="transmembrane region" description="Helical" evidence="1">
    <location>
        <begin position="38"/>
        <end position="56"/>
    </location>
</feature>
<evidence type="ECO:0000313" key="2">
    <source>
        <dbReference type="EMBL" id="KTT75391.1"/>
    </source>
</evidence>